<sequence>MESIFDTDSYLLDPSSSNQYETSNFLSFSSFSEHLSSLPSSTWEDFLIDTGNSNLKQPPARSVSDASSPSISDPFEFVTSSFGPVTPAEQTDFGIFHTPTTKLSNSSGDQTVFFTHRSSASTDSWGEPITPSLSGKSFAALSGNNYTPLQQNTTGFAWDEATPSLTGSSYTPPTPAFQAQPHRVTSNPVIGSSSRQPRPLNKPASMPVLKEEEITTQWMDGTGFMDTPLEIPSAPIDLPTDVNELDDFVWNFNDQTLGVENFPTEDTIFAAFNEPTNAVPMMHSHSHTGVFHSQTPDLDLNLPSYQTDFPAWMSGLPATQDVVGLGQFELNLNDQQPMGLLPAFTIDPTTIMGTSTTGFSDEDASRPSSAPGLNGGEGSKGMLSVPAADNMTRSLSSEGFVPSRHAPPRDLFSYAPQPIPSGPPGPQPLYTSDPSPSYTQMAPSSYPRAVPPTPTRSTSRKMPNNLNIKIHPPAQSTFIPSPFPPTPQSATFPVNFAVAQSQPQPLQQQQQPIAMQRAGTQPLPKTRKLSGAGLNQQSGLPAHLARAQAIVQQQQAREQAERDSIRREAASRRVGMSEASVMQPTVSQPQSNRRQHQQPAIMGWEGPSAQTGSLPVLTHTPLVTVHPPPAQYIVTGQPVPVHRVHPPPHPSSVQQQPRQIARLPSSPMKSRKVSSNTLTTTPNKTPKSRSPSSATKRKASNAGGFSFSDPFINFTCDDAEKLLTGVAPSGSQSKRKREEEAAAARATVGDDMIRKRSKSDE</sequence>
<feature type="region of interest" description="Disordered" evidence="1">
    <location>
        <begin position="639"/>
        <end position="704"/>
    </location>
</feature>
<proteinExistence type="predicted"/>
<accession>A0AAX4JZB4</accession>
<dbReference type="Proteomes" id="UP001355207">
    <property type="component" value="Chromosome 7"/>
</dbReference>
<dbReference type="AlphaFoldDB" id="A0AAX4JZB4"/>
<feature type="compositionally biased region" description="Polar residues" evidence="1">
    <location>
        <begin position="455"/>
        <end position="464"/>
    </location>
</feature>
<feature type="compositionally biased region" description="Basic and acidic residues" evidence="1">
    <location>
        <begin position="751"/>
        <end position="761"/>
    </location>
</feature>
<evidence type="ECO:0008006" key="4">
    <source>
        <dbReference type="Google" id="ProtNLM"/>
    </source>
</evidence>
<dbReference type="EMBL" id="CP144104">
    <property type="protein sequence ID" value="WWC90539.1"/>
    <property type="molecule type" value="Genomic_DNA"/>
</dbReference>
<feature type="compositionally biased region" description="Low complexity" evidence="1">
    <location>
        <begin position="674"/>
        <end position="685"/>
    </location>
</feature>
<feature type="region of interest" description="Disordered" evidence="1">
    <location>
        <begin position="171"/>
        <end position="204"/>
    </location>
</feature>
<dbReference type="GeneID" id="91096145"/>
<feature type="compositionally biased region" description="Polar residues" evidence="1">
    <location>
        <begin position="580"/>
        <end position="592"/>
    </location>
</feature>
<feature type="compositionally biased region" description="Basic and acidic residues" evidence="1">
    <location>
        <begin position="558"/>
        <end position="571"/>
    </location>
</feature>
<gene>
    <name evidence="2" type="ORF">L201_005475</name>
</gene>
<feature type="compositionally biased region" description="Polar residues" evidence="1">
    <location>
        <begin position="429"/>
        <end position="443"/>
    </location>
</feature>
<name>A0AAX4JZB4_9TREE</name>
<evidence type="ECO:0000256" key="1">
    <source>
        <dbReference type="SAM" id="MobiDB-lite"/>
    </source>
</evidence>
<feature type="region of interest" description="Disordered" evidence="1">
    <location>
        <begin position="725"/>
        <end position="761"/>
    </location>
</feature>
<protein>
    <recommendedName>
        <fullName evidence="4">Developmental regulatory protein wetA</fullName>
    </recommendedName>
</protein>
<feature type="compositionally biased region" description="Polar residues" evidence="1">
    <location>
        <begin position="183"/>
        <end position="196"/>
    </location>
</feature>
<keyword evidence="3" id="KW-1185">Reference proteome</keyword>
<evidence type="ECO:0000313" key="2">
    <source>
        <dbReference type="EMBL" id="WWC90539.1"/>
    </source>
</evidence>
<evidence type="ECO:0000313" key="3">
    <source>
        <dbReference type="Proteomes" id="UP001355207"/>
    </source>
</evidence>
<reference evidence="2 3" key="1">
    <citation type="submission" date="2024-01" db="EMBL/GenBank/DDBJ databases">
        <title>Comparative genomics of Cryptococcus and Kwoniella reveals pathogenesis evolution and contrasting modes of karyotype evolution via chromosome fusion or intercentromeric recombination.</title>
        <authorList>
            <person name="Coelho M.A."/>
            <person name="David-Palma M."/>
            <person name="Shea T."/>
            <person name="Bowers K."/>
            <person name="McGinley-Smith S."/>
            <person name="Mohammad A.W."/>
            <person name="Gnirke A."/>
            <person name="Yurkov A.M."/>
            <person name="Nowrousian M."/>
            <person name="Sun S."/>
            <person name="Cuomo C.A."/>
            <person name="Heitman J."/>
        </authorList>
    </citation>
    <scope>NUCLEOTIDE SEQUENCE [LARGE SCALE GENOMIC DNA]</scope>
    <source>
        <strain evidence="2 3">CBS 6074</strain>
    </source>
</reference>
<feature type="compositionally biased region" description="Pro residues" evidence="1">
    <location>
        <begin position="417"/>
        <end position="427"/>
    </location>
</feature>
<feature type="compositionally biased region" description="Low complexity" evidence="1">
    <location>
        <begin position="546"/>
        <end position="557"/>
    </location>
</feature>
<organism evidence="2 3">
    <name type="scientific">Kwoniella dendrophila CBS 6074</name>
    <dbReference type="NCBI Taxonomy" id="1295534"/>
    <lineage>
        <taxon>Eukaryota</taxon>
        <taxon>Fungi</taxon>
        <taxon>Dikarya</taxon>
        <taxon>Basidiomycota</taxon>
        <taxon>Agaricomycotina</taxon>
        <taxon>Tremellomycetes</taxon>
        <taxon>Tremellales</taxon>
        <taxon>Cryptococcaceae</taxon>
        <taxon>Kwoniella</taxon>
    </lineage>
</organism>
<feature type="region of interest" description="Disordered" evidence="1">
    <location>
        <begin position="352"/>
        <end position="464"/>
    </location>
</feature>
<dbReference type="RefSeq" id="XP_066077302.1">
    <property type="nucleotide sequence ID" value="XM_066221205.1"/>
</dbReference>
<feature type="region of interest" description="Disordered" evidence="1">
    <location>
        <begin position="546"/>
        <end position="615"/>
    </location>
</feature>